<dbReference type="InterPro" id="IPR041522">
    <property type="entry name" value="CdaR_GGDEF"/>
</dbReference>
<reference evidence="5" key="1">
    <citation type="journal article" date="2019" name="Int. J. Syst. Evol. Microbiol.">
        <title>The Global Catalogue of Microorganisms (GCM) 10K type strain sequencing project: providing services to taxonomists for standard genome sequencing and annotation.</title>
        <authorList>
            <consortium name="The Broad Institute Genomics Platform"/>
            <consortium name="The Broad Institute Genome Sequencing Center for Infectious Disease"/>
            <person name="Wu L."/>
            <person name="Ma J."/>
        </authorList>
    </citation>
    <scope>NUCLEOTIDE SEQUENCE [LARGE SCALE GENOMIC DNA]</scope>
    <source>
        <strain evidence="5">CGMCC 4.7455</strain>
    </source>
</reference>
<comment type="similarity">
    <text evidence="1">Belongs to the CdaR family.</text>
</comment>
<accession>A0ABW4PN17</accession>
<dbReference type="InterPro" id="IPR025736">
    <property type="entry name" value="PucR_C-HTH_dom"/>
</dbReference>
<dbReference type="InterPro" id="IPR051448">
    <property type="entry name" value="CdaR-like_regulators"/>
</dbReference>
<dbReference type="PANTHER" id="PTHR33744">
    <property type="entry name" value="CARBOHYDRATE DIACID REGULATOR"/>
    <property type="match status" value="1"/>
</dbReference>
<evidence type="ECO:0000256" key="1">
    <source>
        <dbReference type="ARBA" id="ARBA00006754"/>
    </source>
</evidence>
<protein>
    <submittedName>
        <fullName evidence="4">Helix-turn-helix domain-containing protein</fullName>
    </submittedName>
</protein>
<proteinExistence type="inferred from homology"/>
<evidence type="ECO:0000259" key="3">
    <source>
        <dbReference type="Pfam" id="PF17853"/>
    </source>
</evidence>
<dbReference type="Proteomes" id="UP001597365">
    <property type="component" value="Unassembled WGS sequence"/>
</dbReference>
<dbReference type="Pfam" id="PF13556">
    <property type="entry name" value="HTH_30"/>
    <property type="match status" value="1"/>
</dbReference>
<dbReference type="PANTHER" id="PTHR33744:SF1">
    <property type="entry name" value="DNA-BINDING TRANSCRIPTIONAL ACTIVATOR ADER"/>
    <property type="match status" value="1"/>
</dbReference>
<organism evidence="4 5">
    <name type="scientific">Streptomyces desertarenae</name>
    <dbReference type="NCBI Taxonomy" id="2666184"/>
    <lineage>
        <taxon>Bacteria</taxon>
        <taxon>Bacillati</taxon>
        <taxon>Actinomycetota</taxon>
        <taxon>Actinomycetes</taxon>
        <taxon>Kitasatosporales</taxon>
        <taxon>Streptomycetaceae</taxon>
        <taxon>Streptomyces</taxon>
    </lineage>
</organism>
<feature type="domain" description="CdaR GGDEF-like" evidence="3">
    <location>
        <begin position="308"/>
        <end position="407"/>
    </location>
</feature>
<name>A0ABW4PN17_9ACTN</name>
<evidence type="ECO:0000313" key="4">
    <source>
        <dbReference type="EMBL" id="MFD1832137.1"/>
    </source>
</evidence>
<keyword evidence="5" id="KW-1185">Reference proteome</keyword>
<dbReference type="EMBL" id="JBHUFU010000013">
    <property type="protein sequence ID" value="MFD1832137.1"/>
    <property type="molecule type" value="Genomic_DNA"/>
</dbReference>
<comment type="caution">
    <text evidence="4">The sequence shown here is derived from an EMBL/GenBank/DDBJ whole genome shotgun (WGS) entry which is preliminary data.</text>
</comment>
<dbReference type="RefSeq" id="WP_380902754.1">
    <property type="nucleotide sequence ID" value="NZ_JBHUFU010000013.1"/>
</dbReference>
<sequence>MLTMDDLTTGENPMLRPVEAAAGVRPRPGRAVEQVEVCDGGWRLPGSVTRARDLLVVVPGDVPPPDDPAAALRGLAERGVTAVVLTGPAAAPGPGRDRAVAAARAAGLPLLEPVLPYGAAEVQARVLHRLAGVLREGVGQRDRLLRLTARLDRHDEGPGRLLRHLEDECGAEVRLIAPGAPAGWEVLDGHRHLLAQVHGGRMHTAALSAEGRHVLLHAVGSAPPHPVLAAVRTEPWPRRLRTLPALAAGQLGLLHRPAERREAERRLWHTEMTLKVSILQYLMVGGVAAAVRAAEPLAPGVLTADSGRVAVVECASPGDRPAVVRECEKALGRRSLVVLCPAVDRHVIVILPHRTGDGPGAGGGGGDGTAELLAPVVRASGMAAGIGSPGPWYRTAHCYDSAVRALAAARRAPRRTAVEEGGSPLVAFLPEAARRWAEALLGPLDGLPREQRDQLVHTARLTLSYGAASTARLVGVDRTTAGKRLALVMRQVGLGRARLADRAVLDLAFQLGDRLRAPGPSGVPEVSGGRPPHLCALLARSDEARQEAERFLAPLDAATRALLVRWIAADGVIGRAAPALGMHRNSLSQRLERAGALVGRVLTQPGGGCHDLLWALLLTGELPPEAVHDPVADGPRPA</sequence>
<evidence type="ECO:0000259" key="2">
    <source>
        <dbReference type="Pfam" id="PF13556"/>
    </source>
</evidence>
<gene>
    <name evidence="4" type="ORF">ACFSJS_21175</name>
</gene>
<evidence type="ECO:0000313" key="5">
    <source>
        <dbReference type="Proteomes" id="UP001597365"/>
    </source>
</evidence>
<dbReference type="Pfam" id="PF17853">
    <property type="entry name" value="GGDEF_2"/>
    <property type="match status" value="1"/>
</dbReference>
<feature type="domain" description="PucR C-terminal helix-turn-helix" evidence="2">
    <location>
        <begin position="563"/>
        <end position="606"/>
    </location>
</feature>
<dbReference type="InterPro" id="IPR042070">
    <property type="entry name" value="PucR_C-HTH_sf"/>
</dbReference>
<dbReference type="Gene3D" id="1.10.10.2840">
    <property type="entry name" value="PucR C-terminal helix-turn-helix domain"/>
    <property type="match status" value="2"/>
</dbReference>